<dbReference type="EMBL" id="KK540796">
    <property type="protein sequence ID" value="KFP30823.1"/>
    <property type="molecule type" value="Genomic_DNA"/>
</dbReference>
<dbReference type="Proteomes" id="UP000053615">
    <property type="component" value="Unassembled WGS sequence"/>
</dbReference>
<sequence length="48" mass="5553">SSLDSVREALRLLDLVPRSAQNSDRLLDDRAQAMLWFYICSLESKLEK</sequence>
<dbReference type="AlphaFoldDB" id="A0A091K3P1"/>
<reference evidence="1 2" key="1">
    <citation type="submission" date="2014-04" db="EMBL/GenBank/DDBJ databases">
        <title>Genome evolution of avian class.</title>
        <authorList>
            <person name="Zhang G."/>
            <person name="Li C."/>
        </authorList>
    </citation>
    <scope>NUCLEOTIDE SEQUENCE [LARGE SCALE GENOMIC DNA]</scope>
    <source>
        <strain evidence="1">BGI_N325</strain>
    </source>
</reference>
<name>A0A091K3P1_COLST</name>
<feature type="non-terminal residue" evidence="1">
    <location>
        <position position="1"/>
    </location>
</feature>
<organism evidence="1 2">
    <name type="scientific">Colius striatus</name>
    <name type="common">Speckled mousebird</name>
    <dbReference type="NCBI Taxonomy" id="57412"/>
    <lineage>
        <taxon>Eukaryota</taxon>
        <taxon>Metazoa</taxon>
        <taxon>Chordata</taxon>
        <taxon>Craniata</taxon>
        <taxon>Vertebrata</taxon>
        <taxon>Euteleostomi</taxon>
        <taxon>Archelosauria</taxon>
        <taxon>Archosauria</taxon>
        <taxon>Dinosauria</taxon>
        <taxon>Saurischia</taxon>
        <taxon>Theropoda</taxon>
        <taxon>Coelurosauria</taxon>
        <taxon>Aves</taxon>
        <taxon>Neognathae</taxon>
        <taxon>Neoaves</taxon>
        <taxon>Telluraves</taxon>
        <taxon>Coraciimorphae</taxon>
        <taxon>Coliiformes</taxon>
        <taxon>Coliidae</taxon>
        <taxon>Colius</taxon>
    </lineage>
</organism>
<evidence type="ECO:0000313" key="2">
    <source>
        <dbReference type="Proteomes" id="UP000053615"/>
    </source>
</evidence>
<feature type="non-terminal residue" evidence="1">
    <location>
        <position position="48"/>
    </location>
</feature>
<evidence type="ECO:0000313" key="1">
    <source>
        <dbReference type="EMBL" id="KFP30823.1"/>
    </source>
</evidence>
<accession>A0A091K3P1</accession>
<keyword evidence="2" id="KW-1185">Reference proteome</keyword>
<protein>
    <submittedName>
        <fullName evidence="1">Separin</fullName>
    </submittedName>
</protein>
<proteinExistence type="predicted"/>
<gene>
    <name evidence="1" type="ORF">N325_09766</name>
</gene>